<keyword evidence="4" id="KW-1185">Reference proteome</keyword>
<dbReference type="FunFam" id="3.40.630.30:FF:000231">
    <property type="entry name" value="uncharacterized protein LOC106768637"/>
    <property type="match status" value="1"/>
</dbReference>
<evidence type="ECO:0000313" key="3">
    <source>
        <dbReference type="EMBL" id="CAK9140303.1"/>
    </source>
</evidence>
<dbReference type="CDD" id="cd04301">
    <property type="entry name" value="NAT_SF"/>
    <property type="match status" value="1"/>
</dbReference>
<dbReference type="SUPFAM" id="SSF55729">
    <property type="entry name" value="Acyl-CoA N-acyltransferases (Nat)"/>
    <property type="match status" value="1"/>
</dbReference>
<organism evidence="3 4">
    <name type="scientific">Ilex paraguariensis</name>
    <name type="common">yerba mate</name>
    <dbReference type="NCBI Taxonomy" id="185542"/>
    <lineage>
        <taxon>Eukaryota</taxon>
        <taxon>Viridiplantae</taxon>
        <taxon>Streptophyta</taxon>
        <taxon>Embryophyta</taxon>
        <taxon>Tracheophyta</taxon>
        <taxon>Spermatophyta</taxon>
        <taxon>Magnoliopsida</taxon>
        <taxon>eudicotyledons</taxon>
        <taxon>Gunneridae</taxon>
        <taxon>Pentapetalae</taxon>
        <taxon>asterids</taxon>
        <taxon>campanulids</taxon>
        <taxon>Aquifoliales</taxon>
        <taxon>Aquifoliaceae</taxon>
        <taxon>Ilex</taxon>
    </lineage>
</organism>
<reference evidence="3 4" key="1">
    <citation type="submission" date="2024-02" db="EMBL/GenBank/DDBJ databases">
        <authorList>
            <person name="Vignale AGUSTIN F."/>
            <person name="Sosa J E."/>
            <person name="Modenutti C."/>
        </authorList>
    </citation>
    <scope>NUCLEOTIDE SEQUENCE [LARGE SCALE GENOMIC DNA]</scope>
</reference>
<dbReference type="InterPro" id="IPR000182">
    <property type="entry name" value="GNAT_dom"/>
</dbReference>
<dbReference type="EMBL" id="CAUOFW020001032">
    <property type="protein sequence ID" value="CAK9140303.1"/>
    <property type="molecule type" value="Genomic_DNA"/>
</dbReference>
<proteinExistence type="predicted"/>
<evidence type="ECO:0000256" key="1">
    <source>
        <dbReference type="SAM" id="MobiDB-lite"/>
    </source>
</evidence>
<dbReference type="Pfam" id="PF00583">
    <property type="entry name" value="Acetyltransf_1"/>
    <property type="match status" value="1"/>
</dbReference>
<dbReference type="PROSITE" id="PS51186">
    <property type="entry name" value="GNAT"/>
    <property type="match status" value="1"/>
</dbReference>
<gene>
    <name evidence="3" type="ORF">ILEXP_LOCUS7745</name>
</gene>
<feature type="region of interest" description="Disordered" evidence="1">
    <location>
        <begin position="1"/>
        <end position="23"/>
    </location>
</feature>
<dbReference type="PANTHER" id="PTHR47876:SF2">
    <property type="entry name" value="GCN5-RELATED N-ACETYLTRANSFERASE 7, CHLOROPLASTIC"/>
    <property type="match status" value="1"/>
</dbReference>
<comment type="caution">
    <text evidence="3">The sequence shown here is derived from an EMBL/GenBank/DDBJ whole genome shotgun (WGS) entry which is preliminary data.</text>
</comment>
<dbReference type="Proteomes" id="UP001642360">
    <property type="component" value="Unassembled WGS sequence"/>
</dbReference>
<dbReference type="Gene3D" id="3.40.630.30">
    <property type="match status" value="1"/>
</dbReference>
<accession>A0ABC8R6A8</accession>
<evidence type="ECO:0000313" key="4">
    <source>
        <dbReference type="Proteomes" id="UP001642360"/>
    </source>
</evidence>
<dbReference type="PANTHER" id="PTHR47876">
    <property type="entry name" value="OS08G0260000 PROTEIN"/>
    <property type="match status" value="1"/>
</dbReference>
<protein>
    <recommendedName>
        <fullName evidence="2">N-acetyltransferase domain-containing protein</fullName>
    </recommendedName>
</protein>
<name>A0ABC8R6A8_9AQUA</name>
<dbReference type="InterPro" id="IPR016181">
    <property type="entry name" value="Acyl_CoA_acyltransferase"/>
</dbReference>
<sequence>MTVLTSSSPLPISLNRSTATPTPLNCKSQPTIISVTYQSHRLRSHLRPITVASQLCANETIKMDKSTLSVAEATSEDELRAAACLRVRTFYDFRESFGIEDHKRYLAEREFEALKERVAGMRVGFRRVCCINATLPLSQISSISDDLCTTCKFSDDGEDHVVIGTLDLNQCLRLPDEITGMKPKGIGADFARAYLSNVCVAKELHRNGLGHALIAKSKMIAEDWGVSDLYVHVAVDNEPAKNLYMKSGFVFENDEPAWQARFLDRPRRILLWTGLPTTYEL</sequence>
<evidence type="ECO:0000259" key="2">
    <source>
        <dbReference type="PROSITE" id="PS51186"/>
    </source>
</evidence>
<feature type="domain" description="N-acetyltransferase" evidence="2">
    <location>
        <begin position="85"/>
        <end position="268"/>
    </location>
</feature>
<dbReference type="AlphaFoldDB" id="A0ABC8R6A8"/>